<evidence type="ECO:0000256" key="3">
    <source>
        <dbReference type="ARBA" id="ARBA00012098"/>
    </source>
</evidence>
<comment type="caution">
    <text evidence="8">The sequence shown here is derived from an EMBL/GenBank/DDBJ whole genome shotgun (WGS) entry which is preliminary data.</text>
</comment>
<dbReference type="RefSeq" id="WP_266343402.1">
    <property type="nucleotide sequence ID" value="NZ_JAPKNH010000003.1"/>
</dbReference>
<dbReference type="Proteomes" id="UP001596150">
    <property type="component" value="Unassembled WGS sequence"/>
</dbReference>
<dbReference type="Pfam" id="PF00908">
    <property type="entry name" value="dTDP_sugar_isom"/>
    <property type="match status" value="1"/>
</dbReference>
<dbReference type="InterPro" id="IPR000888">
    <property type="entry name" value="RmlC-like"/>
</dbReference>
<evidence type="ECO:0000256" key="4">
    <source>
        <dbReference type="ARBA" id="ARBA00019595"/>
    </source>
</evidence>
<dbReference type="InterPro" id="IPR014710">
    <property type="entry name" value="RmlC-like_jellyroll"/>
</dbReference>
<evidence type="ECO:0000256" key="6">
    <source>
        <dbReference type="ARBA" id="ARBA00031424"/>
    </source>
</evidence>
<evidence type="ECO:0000256" key="2">
    <source>
        <dbReference type="ARBA" id="ARBA00001997"/>
    </source>
</evidence>
<dbReference type="Gene3D" id="2.60.120.10">
    <property type="entry name" value="Jelly Rolls"/>
    <property type="match status" value="1"/>
</dbReference>
<dbReference type="CDD" id="cd00438">
    <property type="entry name" value="cupin_RmlC"/>
    <property type="match status" value="1"/>
</dbReference>
<protein>
    <recommendedName>
        <fullName evidence="4">dTDP-4-dehydrorhamnose 3,5-epimerase</fullName>
        <ecNumber evidence="3">5.1.3.13</ecNumber>
    </recommendedName>
    <alternativeName>
        <fullName evidence="6">Thymidine diphospho-4-keto-rhamnose 3,5-epimerase</fullName>
    </alternativeName>
    <alternativeName>
        <fullName evidence="5">dTDP-4-keto-6-deoxyglucose 3,5-epimerase</fullName>
    </alternativeName>
    <alternativeName>
        <fullName evidence="7">dTDP-6-deoxy-D-xylo-4-hexulose 3,5-epimerase</fullName>
    </alternativeName>
</protein>
<accession>A0ABW0Q3D9</accession>
<evidence type="ECO:0000256" key="1">
    <source>
        <dbReference type="ARBA" id="ARBA00001298"/>
    </source>
</evidence>
<sequence length="175" mass="19732">MRFLQTLLHQAVRIEPDAAEDERGRFERSFCAREFATAGLPAAFVQHSQSCSFAKGTLRGMHFQKAPHGESKLVRCLRGCVWDVIIDLRETSPTYLHWQGFELASSNRHQLYVPEGFAHGFQTLCDDVEMGYLISTPYAAEFSSGVRHDDPAFGIVWPLPIAAISSRDLGWPDYL</sequence>
<dbReference type="PANTHER" id="PTHR21047">
    <property type="entry name" value="DTDP-6-DEOXY-D-GLUCOSE-3,5 EPIMERASE"/>
    <property type="match status" value="1"/>
</dbReference>
<dbReference type="SUPFAM" id="SSF51182">
    <property type="entry name" value="RmlC-like cupins"/>
    <property type="match status" value="1"/>
</dbReference>
<name>A0ABW0Q3D9_9HYPH</name>
<dbReference type="PANTHER" id="PTHR21047:SF2">
    <property type="entry name" value="THYMIDINE DIPHOSPHO-4-KETO-RHAMNOSE 3,5-EPIMERASE"/>
    <property type="match status" value="1"/>
</dbReference>
<dbReference type="EMBL" id="JBHSML010000013">
    <property type="protein sequence ID" value="MFC5518442.1"/>
    <property type="molecule type" value="Genomic_DNA"/>
</dbReference>
<gene>
    <name evidence="8" type="ORF">ACFPP9_21890</name>
</gene>
<organism evidence="8 9">
    <name type="scientific">Kaistia terrae</name>
    <dbReference type="NCBI Taxonomy" id="537017"/>
    <lineage>
        <taxon>Bacteria</taxon>
        <taxon>Pseudomonadati</taxon>
        <taxon>Pseudomonadota</taxon>
        <taxon>Alphaproteobacteria</taxon>
        <taxon>Hyphomicrobiales</taxon>
        <taxon>Kaistiaceae</taxon>
        <taxon>Kaistia</taxon>
    </lineage>
</organism>
<dbReference type="InterPro" id="IPR011051">
    <property type="entry name" value="RmlC_Cupin_sf"/>
</dbReference>
<reference evidence="9" key="1">
    <citation type="journal article" date="2019" name="Int. J. Syst. Evol. Microbiol.">
        <title>The Global Catalogue of Microorganisms (GCM) 10K type strain sequencing project: providing services to taxonomists for standard genome sequencing and annotation.</title>
        <authorList>
            <consortium name="The Broad Institute Genomics Platform"/>
            <consortium name="The Broad Institute Genome Sequencing Center for Infectious Disease"/>
            <person name="Wu L."/>
            <person name="Ma J."/>
        </authorList>
    </citation>
    <scope>NUCLEOTIDE SEQUENCE [LARGE SCALE GENOMIC DNA]</scope>
    <source>
        <strain evidence="9">KACC 12633</strain>
    </source>
</reference>
<comment type="catalytic activity">
    <reaction evidence="1">
        <text>dTDP-4-dehydro-6-deoxy-alpha-D-glucose = dTDP-4-dehydro-beta-L-rhamnose</text>
        <dbReference type="Rhea" id="RHEA:16969"/>
        <dbReference type="ChEBI" id="CHEBI:57649"/>
        <dbReference type="ChEBI" id="CHEBI:62830"/>
        <dbReference type="EC" id="5.1.3.13"/>
    </reaction>
</comment>
<evidence type="ECO:0000313" key="8">
    <source>
        <dbReference type="EMBL" id="MFC5518442.1"/>
    </source>
</evidence>
<evidence type="ECO:0000256" key="5">
    <source>
        <dbReference type="ARBA" id="ARBA00029758"/>
    </source>
</evidence>
<keyword evidence="9" id="KW-1185">Reference proteome</keyword>
<dbReference type="EC" id="5.1.3.13" evidence="3"/>
<comment type="function">
    <text evidence="2">Catalyzes the epimerization of the C3' and C5'positions of dTDP-6-deoxy-D-xylo-4-hexulose, forming dTDP-6-deoxy-L-lyxo-4-hexulose.</text>
</comment>
<proteinExistence type="predicted"/>
<evidence type="ECO:0000256" key="7">
    <source>
        <dbReference type="ARBA" id="ARBA00033311"/>
    </source>
</evidence>
<evidence type="ECO:0000313" key="9">
    <source>
        <dbReference type="Proteomes" id="UP001596150"/>
    </source>
</evidence>